<dbReference type="Proteomes" id="UP001209681">
    <property type="component" value="Unassembled WGS sequence"/>
</dbReference>
<dbReference type="SUPFAM" id="SSF51556">
    <property type="entry name" value="Metallo-dependent hydrolases"/>
    <property type="match status" value="1"/>
</dbReference>
<dbReference type="Gene3D" id="3.20.20.140">
    <property type="entry name" value="Metal-dependent hydrolases"/>
    <property type="match status" value="1"/>
</dbReference>
<dbReference type="InterPro" id="IPR006680">
    <property type="entry name" value="Amidohydro-rel"/>
</dbReference>
<dbReference type="PANTHER" id="PTHR21240:SF19">
    <property type="entry name" value="CATALYTIC_ HYDROLASE"/>
    <property type="match status" value="1"/>
</dbReference>
<name>A0ABT3N7G2_9BACT</name>
<dbReference type="InterPro" id="IPR032466">
    <property type="entry name" value="Metal_Hydrolase"/>
</dbReference>
<protein>
    <submittedName>
        <fullName evidence="3">Amidohydrolase family protein</fullName>
    </submittedName>
</protein>
<keyword evidence="4" id="KW-1185">Reference proteome</keyword>
<reference evidence="3 4" key="1">
    <citation type="submission" date="2022-11" db="EMBL/GenBank/DDBJ databases">
        <title>Desulfobotulus tamanensis H1 sp. nov. - anaerobic, alkaliphilic, sulphate reducing bacterium isolated from terrestrial mud volcano.</title>
        <authorList>
            <person name="Frolova A."/>
            <person name="Merkel A.Y."/>
            <person name="Slobodkin A.I."/>
        </authorList>
    </citation>
    <scope>NUCLEOTIDE SEQUENCE [LARGE SCALE GENOMIC DNA]</scope>
    <source>
        <strain evidence="3 4">H1</strain>
    </source>
</reference>
<proteinExistence type="predicted"/>
<organism evidence="3 4">
    <name type="scientific">Desulfobotulus pelophilus</name>
    <dbReference type="NCBI Taxonomy" id="2823377"/>
    <lineage>
        <taxon>Bacteria</taxon>
        <taxon>Pseudomonadati</taxon>
        <taxon>Thermodesulfobacteriota</taxon>
        <taxon>Desulfobacteria</taxon>
        <taxon>Desulfobacterales</taxon>
        <taxon>Desulfobacteraceae</taxon>
        <taxon>Desulfobotulus</taxon>
    </lineage>
</organism>
<dbReference type="PANTHER" id="PTHR21240">
    <property type="entry name" value="2-AMINO-3-CARBOXYLMUCONATE-6-SEMIALDEHYDE DECARBOXYLASE"/>
    <property type="match status" value="1"/>
</dbReference>
<sequence length="288" mass="32170">MKVIDFRFRPNTPEIINGIQNSAMFKAACKAIGFDARKPQPLEEIIADLDARNVELAVITGRDCETTYGSPANNPSVLSFCKAFPEKFAGFWGIDPHKKMAAVREIDYAIQELGMKGIAIDPYLAHIPASEARFYPVYTKCAELDVPVFVTMAPPPQVPGAIMDYADPRDIDRVARDFPDLTLIMSHGGYPFVNESIFACMRNAHVYMDFSEYEEAPMANVFIEAMATTISDKVLFASAHPFIELSHALAVYESFPLTDEVRAKVMYENARKVLKLGTETHTDHCVCR</sequence>
<gene>
    <name evidence="3" type="ORF">OOT00_03120</name>
</gene>
<evidence type="ECO:0000313" key="3">
    <source>
        <dbReference type="EMBL" id="MCW7752972.1"/>
    </source>
</evidence>
<dbReference type="EMBL" id="JAPFPW010000002">
    <property type="protein sequence ID" value="MCW7752972.1"/>
    <property type="molecule type" value="Genomic_DNA"/>
</dbReference>
<evidence type="ECO:0000313" key="4">
    <source>
        <dbReference type="Proteomes" id="UP001209681"/>
    </source>
</evidence>
<feature type="domain" description="Amidohydrolase-related" evidence="2">
    <location>
        <begin position="33"/>
        <end position="276"/>
    </location>
</feature>
<evidence type="ECO:0000256" key="1">
    <source>
        <dbReference type="ARBA" id="ARBA00023239"/>
    </source>
</evidence>
<dbReference type="Pfam" id="PF04909">
    <property type="entry name" value="Amidohydro_2"/>
    <property type="match status" value="1"/>
</dbReference>
<dbReference type="RefSeq" id="WP_265423830.1">
    <property type="nucleotide sequence ID" value="NZ_JAPFPW010000002.1"/>
</dbReference>
<dbReference type="InterPro" id="IPR032465">
    <property type="entry name" value="ACMSD"/>
</dbReference>
<accession>A0ABT3N7G2</accession>
<comment type="caution">
    <text evidence="3">The sequence shown here is derived from an EMBL/GenBank/DDBJ whole genome shotgun (WGS) entry which is preliminary data.</text>
</comment>
<keyword evidence="1" id="KW-0456">Lyase</keyword>
<evidence type="ECO:0000259" key="2">
    <source>
        <dbReference type="Pfam" id="PF04909"/>
    </source>
</evidence>